<organism evidence="1 2">
    <name type="scientific">Mycena albidolilacea</name>
    <dbReference type="NCBI Taxonomy" id="1033008"/>
    <lineage>
        <taxon>Eukaryota</taxon>
        <taxon>Fungi</taxon>
        <taxon>Dikarya</taxon>
        <taxon>Basidiomycota</taxon>
        <taxon>Agaricomycotina</taxon>
        <taxon>Agaricomycetes</taxon>
        <taxon>Agaricomycetidae</taxon>
        <taxon>Agaricales</taxon>
        <taxon>Marasmiineae</taxon>
        <taxon>Mycenaceae</taxon>
        <taxon>Mycena</taxon>
    </lineage>
</organism>
<protein>
    <submittedName>
        <fullName evidence="1">Uncharacterized protein</fullName>
    </submittedName>
</protein>
<dbReference type="AlphaFoldDB" id="A0AAD6ZEE3"/>
<keyword evidence="2" id="KW-1185">Reference proteome</keyword>
<name>A0AAD6ZEE3_9AGAR</name>
<accession>A0AAD6ZEE3</accession>
<proteinExistence type="predicted"/>
<sequence length="219" mass="23474">MHCDYSHCPPPVPVFCSSTTRNTICSVTTMPLSACSMRPAPTTSPQAWYIAPAAVPRPHPQHQAPPFLVAHAAFVDPAGAATIFSGVATLTVLRARLRAPQRGCATPPPCATRAASIPHRICRFPRLPPVTTIFGAAPPLSSMPAPLAQPQLPSAPPPAWAALAVTVLHQWRRVLLLPTHYDHRYVASPPPRSTIDAGRNFTSLHLLSYGHVFISSCVI</sequence>
<dbReference type="EMBL" id="JARIHO010000054">
    <property type="protein sequence ID" value="KAJ7319240.1"/>
    <property type="molecule type" value="Genomic_DNA"/>
</dbReference>
<comment type="caution">
    <text evidence="1">The sequence shown here is derived from an EMBL/GenBank/DDBJ whole genome shotgun (WGS) entry which is preliminary data.</text>
</comment>
<gene>
    <name evidence="1" type="ORF">DFH08DRAFT_389761</name>
</gene>
<dbReference type="Proteomes" id="UP001218218">
    <property type="component" value="Unassembled WGS sequence"/>
</dbReference>
<evidence type="ECO:0000313" key="2">
    <source>
        <dbReference type="Proteomes" id="UP001218218"/>
    </source>
</evidence>
<reference evidence="1" key="1">
    <citation type="submission" date="2023-03" db="EMBL/GenBank/DDBJ databases">
        <title>Massive genome expansion in bonnet fungi (Mycena s.s.) driven by repeated elements and novel gene families across ecological guilds.</title>
        <authorList>
            <consortium name="Lawrence Berkeley National Laboratory"/>
            <person name="Harder C.B."/>
            <person name="Miyauchi S."/>
            <person name="Viragh M."/>
            <person name="Kuo A."/>
            <person name="Thoen E."/>
            <person name="Andreopoulos B."/>
            <person name="Lu D."/>
            <person name="Skrede I."/>
            <person name="Drula E."/>
            <person name="Henrissat B."/>
            <person name="Morin E."/>
            <person name="Kohler A."/>
            <person name="Barry K."/>
            <person name="LaButti K."/>
            <person name="Morin E."/>
            <person name="Salamov A."/>
            <person name="Lipzen A."/>
            <person name="Mereny Z."/>
            <person name="Hegedus B."/>
            <person name="Baldrian P."/>
            <person name="Stursova M."/>
            <person name="Weitz H."/>
            <person name="Taylor A."/>
            <person name="Grigoriev I.V."/>
            <person name="Nagy L.G."/>
            <person name="Martin F."/>
            <person name="Kauserud H."/>
        </authorList>
    </citation>
    <scope>NUCLEOTIDE SEQUENCE</scope>
    <source>
        <strain evidence="1">CBHHK002</strain>
    </source>
</reference>
<evidence type="ECO:0000313" key="1">
    <source>
        <dbReference type="EMBL" id="KAJ7319240.1"/>
    </source>
</evidence>